<dbReference type="InParanoid" id="B2W8B1"/>
<proteinExistence type="predicted"/>
<evidence type="ECO:0000313" key="2">
    <source>
        <dbReference type="EMBL" id="EDU49139.1"/>
    </source>
</evidence>
<accession>B2W8B1</accession>
<feature type="compositionally biased region" description="Basic and acidic residues" evidence="1">
    <location>
        <begin position="285"/>
        <end position="301"/>
    </location>
</feature>
<dbReference type="OMA" id="QLFDKPW"/>
<dbReference type="AlphaFoldDB" id="B2W8B1"/>
<evidence type="ECO:0000256" key="1">
    <source>
        <dbReference type="SAM" id="MobiDB-lite"/>
    </source>
</evidence>
<protein>
    <submittedName>
        <fullName evidence="2">Uncharacterized protein</fullName>
    </submittedName>
</protein>
<evidence type="ECO:0000313" key="3">
    <source>
        <dbReference type="Proteomes" id="UP000001471"/>
    </source>
</evidence>
<sequence>MTEQNTAPPSRPQANDAKPKNTRDGLYESTVYLPSNLEAMVGVRDSFLFTDVEWKRSLGRRIEDAHHYGLAIVPYEELYSLATEKAYPRAWPYHELQRYLRVVLRIGDPYSKHVTEFSNYFCLALQECCTHLQQQQSRRGEGDRRIWVYESGQRELSGIRRLPSSITEPVKTLLEMLREYPRPGRSGTLNEDARSWLASRVNLRQSEDITEGVADAGQTVSLSALTRAWTGEGYHEHLLRKYIWYKMIKQAPSRQYEINALVGQLFDKPWETRHRILTADENNESDLRIHHTREPDGGRPG</sequence>
<reference evidence="3" key="1">
    <citation type="journal article" date="2013" name="G3 (Bethesda)">
        <title>Comparative genomics of a plant-pathogenic fungus, Pyrenophora tritici-repentis, reveals transduplication and the impact of repeat elements on pathogenicity and population divergence.</title>
        <authorList>
            <person name="Manning V.A."/>
            <person name="Pandelova I."/>
            <person name="Dhillon B."/>
            <person name="Wilhelm L.J."/>
            <person name="Goodwin S.B."/>
            <person name="Berlin A.M."/>
            <person name="Figueroa M."/>
            <person name="Freitag M."/>
            <person name="Hane J.K."/>
            <person name="Henrissat B."/>
            <person name="Holman W.H."/>
            <person name="Kodira C.D."/>
            <person name="Martin J."/>
            <person name="Oliver R.P."/>
            <person name="Robbertse B."/>
            <person name="Schackwitz W."/>
            <person name="Schwartz D.C."/>
            <person name="Spatafora J.W."/>
            <person name="Turgeon B.G."/>
            <person name="Yandava C."/>
            <person name="Young S."/>
            <person name="Zhou S."/>
            <person name="Zeng Q."/>
            <person name="Grigoriev I.V."/>
            <person name="Ma L.-J."/>
            <person name="Ciuffetti L.M."/>
        </authorList>
    </citation>
    <scope>NUCLEOTIDE SEQUENCE [LARGE SCALE GENOMIC DNA]</scope>
    <source>
        <strain evidence="3">Pt-1C-BFP</strain>
    </source>
</reference>
<organism evidence="2 3">
    <name type="scientific">Pyrenophora tritici-repentis (strain Pt-1C-BFP)</name>
    <name type="common">Wheat tan spot fungus</name>
    <name type="synonym">Drechslera tritici-repentis</name>
    <dbReference type="NCBI Taxonomy" id="426418"/>
    <lineage>
        <taxon>Eukaryota</taxon>
        <taxon>Fungi</taxon>
        <taxon>Dikarya</taxon>
        <taxon>Ascomycota</taxon>
        <taxon>Pezizomycotina</taxon>
        <taxon>Dothideomycetes</taxon>
        <taxon>Pleosporomycetidae</taxon>
        <taxon>Pleosporales</taxon>
        <taxon>Pleosporineae</taxon>
        <taxon>Pleosporaceae</taxon>
        <taxon>Pyrenophora</taxon>
    </lineage>
</organism>
<name>B2W8B1_PYRTR</name>
<dbReference type="Proteomes" id="UP000001471">
    <property type="component" value="Unassembled WGS sequence"/>
</dbReference>
<dbReference type="OrthoDB" id="3694426at2759"/>
<dbReference type="HOGENOM" id="CLU_1028765_0_0_1"/>
<feature type="region of interest" description="Disordered" evidence="1">
    <location>
        <begin position="1"/>
        <end position="23"/>
    </location>
</feature>
<feature type="region of interest" description="Disordered" evidence="1">
    <location>
        <begin position="281"/>
        <end position="301"/>
    </location>
</feature>
<dbReference type="EMBL" id="DS231620">
    <property type="protein sequence ID" value="EDU49139.1"/>
    <property type="molecule type" value="Genomic_DNA"/>
</dbReference>
<gene>
    <name evidence="2" type="ORF">PTRG_06219</name>
</gene>